<dbReference type="PANTHER" id="PTHR33446">
    <property type="entry name" value="PROTEIN TONB-RELATED"/>
    <property type="match status" value="1"/>
</dbReference>
<dbReference type="SUPFAM" id="SSF74653">
    <property type="entry name" value="TolA/TonB C-terminal domain"/>
    <property type="match status" value="1"/>
</dbReference>
<organism evidence="13 14">
    <name type="scientific">Pyxidicoccus fallax</name>
    <dbReference type="NCBI Taxonomy" id="394095"/>
    <lineage>
        <taxon>Bacteria</taxon>
        <taxon>Pseudomonadati</taxon>
        <taxon>Myxococcota</taxon>
        <taxon>Myxococcia</taxon>
        <taxon>Myxococcales</taxon>
        <taxon>Cystobacterineae</taxon>
        <taxon>Myxococcaceae</taxon>
        <taxon>Pyxidicoccus</taxon>
    </lineage>
</organism>
<evidence type="ECO:0000256" key="1">
    <source>
        <dbReference type="ARBA" id="ARBA00004383"/>
    </source>
</evidence>
<keyword evidence="5" id="KW-0997">Cell inner membrane</keyword>
<comment type="caution">
    <text evidence="13">The sequence shown here is derived from an EMBL/GenBank/DDBJ whole genome shotgun (WGS) entry which is preliminary data.</text>
</comment>
<evidence type="ECO:0000259" key="12">
    <source>
        <dbReference type="PROSITE" id="PS52015"/>
    </source>
</evidence>
<dbReference type="AlphaFoldDB" id="A0A848LLS3"/>
<keyword evidence="6" id="KW-0812">Transmembrane</keyword>
<gene>
    <name evidence="13" type="ORF">HG543_27620</name>
</gene>
<protein>
    <submittedName>
        <fullName evidence="13">Energy transducer TonB</fullName>
    </submittedName>
</protein>
<evidence type="ECO:0000313" key="14">
    <source>
        <dbReference type="Proteomes" id="UP000518300"/>
    </source>
</evidence>
<feature type="domain" description="TonB C-terminal" evidence="12">
    <location>
        <begin position="65"/>
        <end position="156"/>
    </location>
</feature>
<dbReference type="GO" id="GO:0005886">
    <property type="term" value="C:plasma membrane"/>
    <property type="evidence" value="ECO:0007669"/>
    <property type="project" value="UniProtKB-SubCell"/>
</dbReference>
<evidence type="ECO:0000256" key="10">
    <source>
        <dbReference type="SAM" id="MobiDB-lite"/>
    </source>
</evidence>
<dbReference type="GO" id="GO:0015031">
    <property type="term" value="P:protein transport"/>
    <property type="evidence" value="ECO:0007669"/>
    <property type="project" value="UniProtKB-KW"/>
</dbReference>
<keyword evidence="4" id="KW-1003">Cell membrane</keyword>
<feature type="chain" id="PRO_5032674046" evidence="11">
    <location>
        <begin position="22"/>
        <end position="156"/>
    </location>
</feature>
<reference evidence="13 14" key="1">
    <citation type="submission" date="2020-04" db="EMBL/GenBank/DDBJ databases">
        <title>Draft genome of Pyxidicoccus fallax type strain.</title>
        <authorList>
            <person name="Whitworth D.E."/>
        </authorList>
    </citation>
    <scope>NUCLEOTIDE SEQUENCE [LARGE SCALE GENOMIC DNA]</scope>
    <source>
        <strain evidence="13 14">DSM 14698</strain>
    </source>
</reference>
<proteinExistence type="inferred from homology"/>
<evidence type="ECO:0000256" key="4">
    <source>
        <dbReference type="ARBA" id="ARBA00022475"/>
    </source>
</evidence>
<dbReference type="InterPro" id="IPR037682">
    <property type="entry name" value="TonB_C"/>
</dbReference>
<evidence type="ECO:0000256" key="8">
    <source>
        <dbReference type="ARBA" id="ARBA00022989"/>
    </source>
</evidence>
<keyword evidence="3" id="KW-0813">Transport</keyword>
<feature type="region of interest" description="Disordered" evidence="10">
    <location>
        <begin position="19"/>
        <end position="41"/>
    </location>
</feature>
<dbReference type="GO" id="GO:0055085">
    <property type="term" value="P:transmembrane transport"/>
    <property type="evidence" value="ECO:0007669"/>
    <property type="project" value="InterPro"/>
</dbReference>
<dbReference type="InterPro" id="IPR006260">
    <property type="entry name" value="TonB/TolA_C"/>
</dbReference>
<dbReference type="RefSeq" id="WP_169347866.1">
    <property type="nucleotide sequence ID" value="NZ_JABBJJ010000143.1"/>
</dbReference>
<evidence type="ECO:0000313" key="13">
    <source>
        <dbReference type="EMBL" id="NMO18603.1"/>
    </source>
</evidence>
<comment type="similarity">
    <text evidence="2">Belongs to the TonB family.</text>
</comment>
<comment type="subcellular location">
    <subcellularLocation>
        <location evidence="1">Cell inner membrane</location>
        <topology evidence="1">Single-pass membrane protein</topology>
        <orientation evidence="1">Periplasmic side</orientation>
    </subcellularLocation>
</comment>
<evidence type="ECO:0000256" key="11">
    <source>
        <dbReference type="SAM" id="SignalP"/>
    </source>
</evidence>
<dbReference type="Pfam" id="PF03544">
    <property type="entry name" value="TonB_C"/>
    <property type="match status" value="1"/>
</dbReference>
<evidence type="ECO:0000256" key="7">
    <source>
        <dbReference type="ARBA" id="ARBA00022927"/>
    </source>
</evidence>
<keyword evidence="7" id="KW-0653">Protein transport</keyword>
<evidence type="ECO:0000256" key="5">
    <source>
        <dbReference type="ARBA" id="ARBA00022519"/>
    </source>
</evidence>
<dbReference type="InterPro" id="IPR051045">
    <property type="entry name" value="TonB-dependent_transducer"/>
</dbReference>
<dbReference type="EMBL" id="JABBJJ010000143">
    <property type="protein sequence ID" value="NMO18603.1"/>
    <property type="molecule type" value="Genomic_DNA"/>
</dbReference>
<keyword evidence="9" id="KW-0472">Membrane</keyword>
<keyword evidence="8" id="KW-1133">Transmembrane helix</keyword>
<feature type="compositionally biased region" description="Low complexity" evidence="10">
    <location>
        <begin position="21"/>
        <end position="34"/>
    </location>
</feature>
<feature type="signal peptide" evidence="11">
    <location>
        <begin position="1"/>
        <end position="21"/>
    </location>
</feature>
<evidence type="ECO:0000256" key="6">
    <source>
        <dbReference type="ARBA" id="ARBA00022692"/>
    </source>
</evidence>
<keyword evidence="11" id="KW-0732">Signal</keyword>
<evidence type="ECO:0000256" key="2">
    <source>
        <dbReference type="ARBA" id="ARBA00006555"/>
    </source>
</evidence>
<evidence type="ECO:0000256" key="3">
    <source>
        <dbReference type="ARBA" id="ARBA00022448"/>
    </source>
</evidence>
<name>A0A848LLS3_9BACT</name>
<evidence type="ECO:0000256" key="9">
    <source>
        <dbReference type="ARBA" id="ARBA00023136"/>
    </source>
</evidence>
<keyword evidence="14" id="KW-1185">Reference proteome</keyword>
<dbReference type="Proteomes" id="UP000518300">
    <property type="component" value="Unassembled WGS sequence"/>
</dbReference>
<dbReference type="PROSITE" id="PS52015">
    <property type="entry name" value="TONB_CTD"/>
    <property type="match status" value="1"/>
</dbReference>
<accession>A0A848LLS3</accession>
<sequence length="156" mass="17147">MRLPLLLCVLALAGSPSLTQAKAPPAASPEAPCPSDRHEKVPVDPESVVDRMLSQPVVDVLPFGGAMTRPERIRGELPRYTPEALAARVEGTMLLQCTVHVTGEVNDCRVLKPLKYLERDVLKAVESWRFKPATLNGKPVPVRYTLTVEMKLPSTR</sequence>
<dbReference type="Gene3D" id="3.30.1150.10">
    <property type="match status" value="1"/>
</dbReference>
<dbReference type="NCBIfam" id="TIGR01352">
    <property type="entry name" value="tonB_Cterm"/>
    <property type="match status" value="1"/>
</dbReference>